<name>A0ABW9DV24_9BURK</name>
<evidence type="ECO:0000313" key="5">
    <source>
        <dbReference type="Proteomes" id="UP001629432"/>
    </source>
</evidence>
<evidence type="ECO:0000256" key="1">
    <source>
        <dbReference type="ARBA" id="ARBA00004442"/>
    </source>
</evidence>
<proteinExistence type="predicted"/>
<evidence type="ECO:0000313" key="4">
    <source>
        <dbReference type="EMBL" id="MFM0639205.1"/>
    </source>
</evidence>
<gene>
    <name evidence="4" type="ORF">PQQ63_21180</name>
</gene>
<sequence>MPNWNGYTGYTYLNVNYENDAPDLTDGTDPKHVLRIWTNYTFMQCLTNGVTIR</sequence>
<evidence type="ECO:0000256" key="2">
    <source>
        <dbReference type="ARBA" id="ARBA00023136"/>
    </source>
</evidence>
<protein>
    <submittedName>
        <fullName evidence="4">Uncharacterized protein</fullName>
    </submittedName>
</protein>
<evidence type="ECO:0000256" key="3">
    <source>
        <dbReference type="ARBA" id="ARBA00023237"/>
    </source>
</evidence>
<dbReference type="RefSeq" id="WP_408232814.1">
    <property type="nucleotide sequence ID" value="NZ_JAQQCF010000019.1"/>
</dbReference>
<organism evidence="4 5">
    <name type="scientific">Paraburkholderia metrosideri</name>
    <dbReference type="NCBI Taxonomy" id="580937"/>
    <lineage>
        <taxon>Bacteria</taxon>
        <taxon>Pseudomonadati</taxon>
        <taxon>Pseudomonadota</taxon>
        <taxon>Betaproteobacteria</taxon>
        <taxon>Burkholderiales</taxon>
        <taxon>Burkholderiaceae</taxon>
        <taxon>Paraburkholderia</taxon>
    </lineage>
</organism>
<dbReference type="InterPro" id="IPR036942">
    <property type="entry name" value="Beta-barrel_TonB_sf"/>
</dbReference>
<reference evidence="4 5" key="1">
    <citation type="journal article" date="2024" name="Chem. Sci.">
        <title>Discovery of megapolipeptins by genome mining of a Burkholderiales bacteria collection.</title>
        <authorList>
            <person name="Paulo B.S."/>
            <person name="Recchia M.J.J."/>
            <person name="Lee S."/>
            <person name="Fergusson C.H."/>
            <person name="Romanowski S.B."/>
            <person name="Hernandez A."/>
            <person name="Krull N."/>
            <person name="Liu D.Y."/>
            <person name="Cavanagh H."/>
            <person name="Bos A."/>
            <person name="Gray C.A."/>
            <person name="Murphy B.T."/>
            <person name="Linington R.G."/>
            <person name="Eustaquio A.S."/>
        </authorList>
    </citation>
    <scope>NUCLEOTIDE SEQUENCE [LARGE SCALE GENOMIC DNA]</scope>
    <source>
        <strain evidence="4 5">RL17-338-BIC-A</strain>
    </source>
</reference>
<comment type="subcellular location">
    <subcellularLocation>
        <location evidence="1">Cell outer membrane</location>
    </subcellularLocation>
</comment>
<comment type="caution">
    <text evidence="4">The sequence shown here is derived from an EMBL/GenBank/DDBJ whole genome shotgun (WGS) entry which is preliminary data.</text>
</comment>
<keyword evidence="3" id="KW-0998">Cell outer membrane</keyword>
<keyword evidence="2" id="KW-0472">Membrane</keyword>
<dbReference type="SUPFAM" id="SSF56935">
    <property type="entry name" value="Porins"/>
    <property type="match status" value="1"/>
</dbReference>
<dbReference type="Proteomes" id="UP001629432">
    <property type="component" value="Unassembled WGS sequence"/>
</dbReference>
<dbReference type="Gene3D" id="2.40.170.20">
    <property type="entry name" value="TonB-dependent receptor, beta-barrel domain"/>
    <property type="match status" value="1"/>
</dbReference>
<dbReference type="EMBL" id="JAQQCF010000019">
    <property type="protein sequence ID" value="MFM0639205.1"/>
    <property type="molecule type" value="Genomic_DNA"/>
</dbReference>
<accession>A0ABW9DV24</accession>
<keyword evidence="5" id="KW-1185">Reference proteome</keyword>